<dbReference type="Gene3D" id="3.40.350.10">
    <property type="entry name" value="Creatinase/prolidase N-terminal domain"/>
    <property type="match status" value="1"/>
</dbReference>
<evidence type="ECO:0000259" key="2">
    <source>
        <dbReference type="Pfam" id="PF01321"/>
    </source>
</evidence>
<dbReference type="InterPro" id="IPR029149">
    <property type="entry name" value="Creatin/AminoP/Spt16_N"/>
</dbReference>
<dbReference type="GO" id="GO:0004177">
    <property type="term" value="F:aminopeptidase activity"/>
    <property type="evidence" value="ECO:0007669"/>
    <property type="project" value="UniProtKB-KW"/>
</dbReference>
<dbReference type="AlphaFoldDB" id="A0A934IPY6"/>
<name>A0A934IPY6_9HYPH</name>
<dbReference type="EMBL" id="JAEKJA010000010">
    <property type="protein sequence ID" value="MBJ3776570.1"/>
    <property type="molecule type" value="Genomic_DNA"/>
</dbReference>
<dbReference type="CDD" id="cd01066">
    <property type="entry name" value="APP_MetAP"/>
    <property type="match status" value="1"/>
</dbReference>
<dbReference type="InterPro" id="IPR000587">
    <property type="entry name" value="Creatinase_N"/>
</dbReference>
<reference evidence="3" key="1">
    <citation type="submission" date="2020-12" db="EMBL/GenBank/DDBJ databases">
        <title>Bacterial taxonomy.</title>
        <authorList>
            <person name="Pan X."/>
        </authorList>
    </citation>
    <scope>NUCLEOTIDE SEQUENCE</scope>
    <source>
        <strain evidence="3">B2012</strain>
    </source>
</reference>
<dbReference type="Pfam" id="PF00557">
    <property type="entry name" value="Peptidase_M24"/>
    <property type="match status" value="1"/>
</dbReference>
<organism evidence="3 4">
    <name type="scientific">Acuticoccus mangrovi</name>
    <dbReference type="NCBI Taxonomy" id="2796142"/>
    <lineage>
        <taxon>Bacteria</taxon>
        <taxon>Pseudomonadati</taxon>
        <taxon>Pseudomonadota</taxon>
        <taxon>Alphaproteobacteria</taxon>
        <taxon>Hyphomicrobiales</taxon>
        <taxon>Amorphaceae</taxon>
        <taxon>Acuticoccus</taxon>
    </lineage>
</organism>
<dbReference type="PANTHER" id="PTHR46112">
    <property type="entry name" value="AMINOPEPTIDASE"/>
    <property type="match status" value="1"/>
</dbReference>
<keyword evidence="3" id="KW-0378">Hydrolase</keyword>
<comment type="caution">
    <text evidence="3">The sequence shown here is derived from an EMBL/GenBank/DDBJ whole genome shotgun (WGS) entry which is preliminary data.</text>
</comment>
<dbReference type="InterPro" id="IPR050659">
    <property type="entry name" value="Peptidase_M24B"/>
</dbReference>
<protein>
    <submittedName>
        <fullName evidence="3">Aminopeptidase P family protein</fullName>
    </submittedName>
</protein>
<accession>A0A934IPY6</accession>
<gene>
    <name evidence="3" type="ORF">JCR33_12765</name>
</gene>
<feature type="domain" description="Creatinase N-terminal" evidence="2">
    <location>
        <begin position="20"/>
        <end position="154"/>
    </location>
</feature>
<keyword evidence="3" id="KW-0031">Aminopeptidase</keyword>
<dbReference type="Gene3D" id="3.90.230.10">
    <property type="entry name" value="Creatinase/methionine aminopeptidase superfamily"/>
    <property type="match status" value="1"/>
</dbReference>
<dbReference type="Proteomes" id="UP000609531">
    <property type="component" value="Unassembled WGS sequence"/>
</dbReference>
<dbReference type="SUPFAM" id="SSF53092">
    <property type="entry name" value="Creatinase/prolidase N-terminal domain"/>
    <property type="match status" value="1"/>
</dbReference>
<dbReference type="InterPro" id="IPR036005">
    <property type="entry name" value="Creatinase/aminopeptidase-like"/>
</dbReference>
<dbReference type="SUPFAM" id="SSF55920">
    <property type="entry name" value="Creatinase/aminopeptidase"/>
    <property type="match status" value="1"/>
</dbReference>
<evidence type="ECO:0000313" key="3">
    <source>
        <dbReference type="EMBL" id="MBJ3776570.1"/>
    </source>
</evidence>
<proteinExistence type="predicted"/>
<dbReference type="InterPro" id="IPR000994">
    <property type="entry name" value="Pept_M24"/>
</dbReference>
<dbReference type="PANTHER" id="PTHR46112:SF3">
    <property type="entry name" value="AMINOPEPTIDASE YPDF"/>
    <property type="match status" value="1"/>
</dbReference>
<evidence type="ECO:0000259" key="1">
    <source>
        <dbReference type="Pfam" id="PF00557"/>
    </source>
</evidence>
<keyword evidence="3" id="KW-0645">Protease</keyword>
<dbReference type="Pfam" id="PF01321">
    <property type="entry name" value="Creatinase_N"/>
    <property type="match status" value="1"/>
</dbReference>
<evidence type="ECO:0000313" key="4">
    <source>
        <dbReference type="Proteomes" id="UP000609531"/>
    </source>
</evidence>
<keyword evidence="4" id="KW-1185">Reference proteome</keyword>
<feature type="domain" description="Peptidase M24" evidence="1">
    <location>
        <begin position="161"/>
        <end position="370"/>
    </location>
</feature>
<sequence length="386" mass="40885">MRAVPQGAESAFPKAEYDARIAALRASMAARGMDLMITSGPENIFYLSGQQTPGYYTFQALCVPIEGDPFLVCRGLEAMNARLNSFIGDITGYADDVSPAEALAGALKARGWMGKKVGLDKSAWFLTVNLYATLADALGDTLDASGMVEPLRRVKSPLEIEQLKAAAAANDAGMKAGLEATRAGSTENDVAAAIMQASIAAGSEYVGMAPFVTSGPRSGIPHTTWRRRKLIPGDVAVLETSACYNRYHAALFRTVFIGDVPADAPGMFDVCMTGLDAAVSKLAPGNTCADVHNAVQKVIDDAGQTEGYRKRTGYSMGISFAPDWGEGNILSLFRGIDVPLEAGMAFHVPITLRSYNRFTVAVSETVLVTENGGVPLSTLPRDLVVA</sequence>